<feature type="region of interest" description="Disordered" evidence="4">
    <location>
        <begin position="1"/>
        <end position="32"/>
    </location>
</feature>
<comment type="function">
    <text evidence="1">Essential for the control of the cell cycle at the G2/M (mitosis) transition.</text>
</comment>
<feature type="compositionally biased region" description="Acidic residues" evidence="4">
    <location>
        <begin position="394"/>
        <end position="412"/>
    </location>
</feature>
<evidence type="ECO:0000256" key="4">
    <source>
        <dbReference type="SAM" id="MobiDB-lite"/>
    </source>
</evidence>
<organism evidence="6 7">
    <name type="scientific">Gasterosteus aculeatus aculeatus</name>
    <name type="common">three-spined stickleback</name>
    <dbReference type="NCBI Taxonomy" id="481459"/>
    <lineage>
        <taxon>Eukaryota</taxon>
        <taxon>Metazoa</taxon>
        <taxon>Chordata</taxon>
        <taxon>Craniata</taxon>
        <taxon>Vertebrata</taxon>
        <taxon>Euteleostomi</taxon>
        <taxon>Actinopterygii</taxon>
        <taxon>Neopterygii</taxon>
        <taxon>Teleostei</taxon>
        <taxon>Neoteleostei</taxon>
        <taxon>Acanthomorphata</taxon>
        <taxon>Eupercaria</taxon>
        <taxon>Perciformes</taxon>
        <taxon>Cottioidei</taxon>
        <taxon>Gasterosteales</taxon>
        <taxon>Gasterosteidae</taxon>
        <taxon>Gasterosteus</taxon>
    </lineage>
</organism>
<dbReference type="FunFam" id="1.10.472.10:FF:000006">
    <property type="entry name" value="Cyclin I"/>
    <property type="match status" value="1"/>
</dbReference>
<evidence type="ECO:0000313" key="6">
    <source>
        <dbReference type="Ensembl" id="ENSGACP00000047609.1"/>
    </source>
</evidence>
<keyword evidence="2 3" id="KW-0195">Cyclin</keyword>
<evidence type="ECO:0000256" key="3">
    <source>
        <dbReference type="RuleBase" id="RU000383"/>
    </source>
</evidence>
<reference evidence="6" key="3">
    <citation type="submission" date="2025-09" db="UniProtKB">
        <authorList>
            <consortium name="Ensembl"/>
        </authorList>
    </citation>
    <scope>IDENTIFICATION</scope>
</reference>
<evidence type="ECO:0000256" key="1">
    <source>
        <dbReference type="ARBA" id="ARBA00003222"/>
    </source>
</evidence>
<dbReference type="Ensembl" id="ENSGACT00000040846.1">
    <property type="protein sequence ID" value="ENSGACP00000047609.1"/>
    <property type="gene ID" value="ENSGACG00000026028.1"/>
</dbReference>
<accession>A0AAQ4Q8R2</accession>
<dbReference type="InterPro" id="IPR036915">
    <property type="entry name" value="Cyclin-like_sf"/>
</dbReference>
<feature type="domain" description="Cyclin-like" evidence="5">
    <location>
        <begin position="153"/>
        <end position="239"/>
    </location>
</feature>
<protein>
    <submittedName>
        <fullName evidence="6">Cyclin I family member 2</fullName>
    </submittedName>
</protein>
<evidence type="ECO:0000259" key="5">
    <source>
        <dbReference type="SMART" id="SM00385"/>
    </source>
</evidence>
<evidence type="ECO:0000313" key="7">
    <source>
        <dbReference type="Proteomes" id="UP000007635"/>
    </source>
</evidence>
<dbReference type="Pfam" id="PF00134">
    <property type="entry name" value="Cyclin_N"/>
    <property type="match status" value="1"/>
</dbReference>
<evidence type="ECO:0000256" key="2">
    <source>
        <dbReference type="ARBA" id="ARBA00023127"/>
    </source>
</evidence>
<dbReference type="SUPFAM" id="SSF47954">
    <property type="entry name" value="Cyclin-like"/>
    <property type="match status" value="1"/>
</dbReference>
<dbReference type="InterPro" id="IPR039361">
    <property type="entry name" value="Cyclin"/>
</dbReference>
<dbReference type="SMART" id="SM00385">
    <property type="entry name" value="CYCLIN"/>
    <property type="match status" value="1"/>
</dbReference>
<comment type="similarity">
    <text evidence="3">Belongs to the cyclin family.</text>
</comment>
<dbReference type="Gene3D" id="1.10.472.10">
    <property type="entry name" value="Cyclin-like"/>
    <property type="match status" value="2"/>
</dbReference>
<dbReference type="Proteomes" id="UP000007635">
    <property type="component" value="Chromosome VII"/>
</dbReference>
<name>A0AAQ4Q8R2_GASAC</name>
<reference evidence="6" key="2">
    <citation type="submission" date="2025-08" db="UniProtKB">
        <authorList>
            <consortium name="Ensembl"/>
        </authorList>
    </citation>
    <scope>IDENTIFICATION</scope>
</reference>
<dbReference type="CDD" id="cd20526">
    <property type="entry name" value="CYCLIN_CCNI-like"/>
    <property type="match status" value="1"/>
</dbReference>
<keyword evidence="7" id="KW-1185">Reference proteome</keyword>
<feature type="region of interest" description="Disordered" evidence="4">
    <location>
        <begin position="390"/>
        <end position="446"/>
    </location>
</feature>
<dbReference type="InterPro" id="IPR006671">
    <property type="entry name" value="Cyclin_N"/>
</dbReference>
<proteinExistence type="inferred from homology"/>
<sequence length="469" mass="52514">MRPPSRGYPAFETEEVRPRFKSNNNNKKKTQHKNMTSFWTRSITGDAAAARRAASHAAVKPLKATRFKRFASNESPPTCKCKLFLQSAWAPGCSLARAAAPMKNPRAAGSRRLAGLLEAALLRETRLWKVPVFKNGGVQGADVSSSQHQEMILWLGEMNRMFHFCPETFALGVCVLSRLLFTVKAQTKYLKCIAFTSLVLAAKINEEDEVIGSVQDLVVQSGCNFSTAEILRMERIILDKLNWDLYIATPVDFIHIFHALLVCGHPHLVPSIGPGSGVGWDSEKDPAAPPMPGRQKRPAGFQAALWTRQVQHCMACHQLWQFKGSTLALAIITLELEALTPDWFSVFTDLLRKAQVDSGDFIHCKEMVDEYLRSPEFSLPTNAVYIFQRAQIRDDEDEADDDDDDDDDDDEEERARSPTQRLSTRRRRRRAGGQQGDSDEYYDGFGCLYDEGEALGPRGPCPPLHPADD</sequence>
<dbReference type="AlphaFoldDB" id="A0AAQ4Q8R2"/>
<dbReference type="InterPro" id="IPR013763">
    <property type="entry name" value="Cyclin-like_dom"/>
</dbReference>
<dbReference type="GeneTree" id="ENSGT00940000162679"/>
<reference evidence="6 7" key="1">
    <citation type="journal article" date="2021" name="G3 (Bethesda)">
        <title>Improved contiguity of the threespine stickleback genome using long-read sequencing.</title>
        <authorList>
            <person name="Nath S."/>
            <person name="Shaw D.E."/>
            <person name="White M.A."/>
        </authorList>
    </citation>
    <scope>NUCLEOTIDE SEQUENCE [LARGE SCALE GENOMIC DNA]</scope>
    <source>
        <strain evidence="6 7">Lake Benthic</strain>
    </source>
</reference>
<dbReference type="PANTHER" id="PTHR10177">
    <property type="entry name" value="CYCLINS"/>
    <property type="match status" value="1"/>
</dbReference>